<keyword evidence="2" id="KW-1185">Reference proteome</keyword>
<dbReference type="STRING" id="1244531.CIG2463D_0746"/>
<evidence type="ECO:0000313" key="2">
    <source>
        <dbReference type="Proteomes" id="UP000028486"/>
    </source>
</evidence>
<dbReference type="KEGG" id="caj:CIG1485E_0745"/>
<dbReference type="PATRIC" id="fig|1244531.5.peg.743"/>
<dbReference type="InterPro" id="IPR009019">
    <property type="entry name" value="KH_sf_prok-type"/>
</dbReference>
<dbReference type="Proteomes" id="UP000028486">
    <property type="component" value="Chromosome"/>
</dbReference>
<organism evidence="1 2">
    <name type="scientific">Campylobacter iguaniorum</name>
    <dbReference type="NCBI Taxonomy" id="1244531"/>
    <lineage>
        <taxon>Bacteria</taxon>
        <taxon>Pseudomonadati</taxon>
        <taxon>Campylobacterota</taxon>
        <taxon>Epsilonproteobacteria</taxon>
        <taxon>Campylobacterales</taxon>
        <taxon>Campylobacteraceae</taxon>
        <taxon>Campylobacter</taxon>
    </lineage>
</organism>
<dbReference type="EMBL" id="CP009043">
    <property type="protein sequence ID" value="AII14590.1"/>
    <property type="molecule type" value="Genomic_DNA"/>
</dbReference>
<dbReference type="OrthoDB" id="5334617at2"/>
<dbReference type="HOGENOM" id="CLU_132074_1_0_7"/>
<dbReference type="Gene3D" id="3.30.300.20">
    <property type="match status" value="1"/>
</dbReference>
<reference evidence="2" key="1">
    <citation type="journal article" date="2014" name="Genome Announc.">
        <title>Complete Genome Sequence of Campylobacter iguaniorum Strain 1485ET, Isolated from a Bearded Dragon (Pogona vitticeps).</title>
        <authorList>
            <person name="Gilbert M.J."/>
            <person name="Miller W.G."/>
            <person name="Yee E."/>
            <person name="Kik M."/>
            <person name="Wagenaar J.A."/>
            <person name="Duim B."/>
        </authorList>
    </citation>
    <scope>NUCLEOTIDE SEQUENCE [LARGE SCALE GENOMIC DNA]</scope>
    <source>
        <strain evidence="2">1485E</strain>
    </source>
</reference>
<accession>A0A076F8M8</accession>
<dbReference type="InterPro" id="IPR015946">
    <property type="entry name" value="KH_dom-like_a/b"/>
</dbReference>
<dbReference type="SUPFAM" id="SSF54814">
    <property type="entry name" value="Prokaryotic type KH domain (KH-domain type II)"/>
    <property type="match status" value="1"/>
</dbReference>
<dbReference type="CDD" id="cd22533">
    <property type="entry name" value="KH-II_YlqC-like"/>
    <property type="match status" value="1"/>
</dbReference>
<dbReference type="Pfam" id="PF13083">
    <property type="entry name" value="KH_KhpA-B"/>
    <property type="match status" value="1"/>
</dbReference>
<evidence type="ECO:0000313" key="1">
    <source>
        <dbReference type="EMBL" id="AII14590.1"/>
    </source>
</evidence>
<dbReference type="AlphaFoldDB" id="A0A076F8M8"/>
<dbReference type="RefSeq" id="WP_038453824.1">
    <property type="nucleotide sequence ID" value="NZ_CP009043.1"/>
</dbReference>
<proteinExistence type="predicted"/>
<protein>
    <submittedName>
        <fullName evidence="1">Putative RNA-binding protein (KH domain)</fullName>
    </submittedName>
</protein>
<dbReference type="InterPro" id="IPR020627">
    <property type="entry name" value="KhpA"/>
</dbReference>
<gene>
    <name evidence="1" type="ORF">CIG1485E_0745</name>
</gene>
<dbReference type="eggNOG" id="COG1837">
    <property type="taxonomic scope" value="Bacteria"/>
</dbReference>
<dbReference type="GO" id="GO:0003723">
    <property type="term" value="F:RNA binding"/>
    <property type="evidence" value="ECO:0007669"/>
    <property type="project" value="InterPro"/>
</dbReference>
<name>A0A076F8M8_9BACT</name>
<sequence>MVENFLKEYAKLIADCPDLIRVERVNLGENFDEIIVYASKSDTGRLIGKDGKMINAIKTVVIGYKAKDPTSYRITVKAIEE</sequence>